<organism evidence="1 2">
    <name type="scientific">Caulobacter vibrioides</name>
    <name type="common">Caulobacter crescentus</name>
    <dbReference type="NCBI Taxonomy" id="155892"/>
    <lineage>
        <taxon>Bacteria</taxon>
        <taxon>Pseudomonadati</taxon>
        <taxon>Pseudomonadota</taxon>
        <taxon>Alphaproteobacteria</taxon>
        <taxon>Caulobacterales</taxon>
        <taxon>Caulobacteraceae</taxon>
        <taxon>Caulobacter</taxon>
    </lineage>
</organism>
<dbReference type="Pfam" id="PF09655">
    <property type="entry name" value="Nitr_red_assoc"/>
    <property type="match status" value="1"/>
</dbReference>
<dbReference type="Proteomes" id="UP000217311">
    <property type="component" value="Chromosome"/>
</dbReference>
<dbReference type="AlphaFoldDB" id="A0A290MR40"/>
<name>A0A290MR40_CAUVI</name>
<proteinExistence type="predicted"/>
<dbReference type="EMBL" id="CP023315">
    <property type="protein sequence ID" value="ATC34493.1"/>
    <property type="molecule type" value="Genomic_DNA"/>
</dbReference>
<accession>A0A290MR40</accession>
<evidence type="ECO:0000313" key="1">
    <source>
        <dbReference type="EMBL" id="ATC34493.1"/>
    </source>
</evidence>
<protein>
    <recommendedName>
        <fullName evidence="3">Nitrate reductase associated protein</fullName>
    </recommendedName>
</protein>
<reference evidence="2" key="1">
    <citation type="submission" date="2017-09" db="EMBL/GenBank/DDBJ databases">
        <title>Genome evolution observed in wild isolates of Caulobacter crescentus.</title>
        <authorList>
            <person name="Ely B."/>
            <person name="Wilson K."/>
            <person name="Scott D."/>
        </authorList>
    </citation>
    <scope>NUCLEOTIDE SEQUENCE [LARGE SCALE GENOMIC DNA]</scope>
    <source>
        <strain evidence="2">CB13b1a</strain>
    </source>
</reference>
<evidence type="ECO:0008006" key="3">
    <source>
        <dbReference type="Google" id="ProtNLM"/>
    </source>
</evidence>
<evidence type="ECO:0000313" key="2">
    <source>
        <dbReference type="Proteomes" id="UP000217311"/>
    </source>
</evidence>
<dbReference type="NCBIfam" id="TIGR02664">
    <property type="entry name" value="nitr_red_assoc"/>
    <property type="match status" value="1"/>
</dbReference>
<sequence length="159" mass="17661">MTIEVGLFAFERDFSGSLRCIPMIVRFKLDRVGVKLTLRQWSQLGRAERERLVLQACDAPDEAAAYRASLIADLFARTDQQPDVFEPDPAPAWSCREAVAESVATWCAGLGLAPPQAARWAQLSALQRFTLTKLSRPGHDNENFIAAMTEFGLMGQAFE</sequence>
<gene>
    <name evidence="1" type="ORF">CA606_07030</name>
</gene>
<dbReference type="InterPro" id="IPR013481">
    <property type="entry name" value="NarM"/>
</dbReference>